<dbReference type="AlphaFoldDB" id="A0A0V1M9I7"/>
<evidence type="ECO:0000313" key="1">
    <source>
        <dbReference type="EMBL" id="KRZ68014.1"/>
    </source>
</evidence>
<organism evidence="1 2">
    <name type="scientific">Trichinella papuae</name>
    <dbReference type="NCBI Taxonomy" id="268474"/>
    <lineage>
        <taxon>Eukaryota</taxon>
        <taxon>Metazoa</taxon>
        <taxon>Ecdysozoa</taxon>
        <taxon>Nematoda</taxon>
        <taxon>Enoplea</taxon>
        <taxon>Dorylaimia</taxon>
        <taxon>Trichinellida</taxon>
        <taxon>Trichinellidae</taxon>
        <taxon>Trichinella</taxon>
    </lineage>
</organism>
<keyword evidence="2" id="KW-1185">Reference proteome</keyword>
<proteinExistence type="predicted"/>
<sequence length="63" mass="7330">MQKMRSILHSYHLSQVTGSVRLISATRILIYECESNKTIFTFVCNKAEVYLPIDLTCFNFIKI</sequence>
<name>A0A0V1M9I7_9BILA</name>
<comment type="caution">
    <text evidence="1">The sequence shown here is derived from an EMBL/GenBank/DDBJ whole genome shotgun (WGS) entry which is preliminary data.</text>
</comment>
<protein>
    <submittedName>
        <fullName evidence="1">Uncharacterized protein</fullName>
    </submittedName>
</protein>
<gene>
    <name evidence="1" type="ORF">T10_6847</name>
</gene>
<accession>A0A0V1M9I7</accession>
<dbReference type="Proteomes" id="UP000054843">
    <property type="component" value="Unassembled WGS sequence"/>
</dbReference>
<evidence type="ECO:0000313" key="2">
    <source>
        <dbReference type="Proteomes" id="UP000054843"/>
    </source>
</evidence>
<reference evidence="1 2" key="1">
    <citation type="submission" date="2015-01" db="EMBL/GenBank/DDBJ databases">
        <title>Evolution of Trichinella species and genotypes.</title>
        <authorList>
            <person name="Korhonen P.K."/>
            <person name="Edoardo P."/>
            <person name="Giuseppe L.R."/>
            <person name="Gasser R.B."/>
        </authorList>
    </citation>
    <scope>NUCLEOTIDE SEQUENCE [LARGE SCALE GENOMIC DNA]</scope>
    <source>
        <strain evidence="1">ISS1980</strain>
    </source>
</reference>
<dbReference type="EMBL" id="JYDO01000177">
    <property type="protein sequence ID" value="KRZ68014.1"/>
    <property type="molecule type" value="Genomic_DNA"/>
</dbReference>